<evidence type="ECO:0000256" key="1">
    <source>
        <dbReference type="ARBA" id="ARBA00004141"/>
    </source>
</evidence>
<evidence type="ECO:0000256" key="9">
    <source>
        <dbReference type="ARBA" id="ARBA00023136"/>
    </source>
</evidence>
<evidence type="ECO:0000256" key="7">
    <source>
        <dbReference type="ARBA" id="ARBA00022989"/>
    </source>
</evidence>
<accession>A0A0D2K5N7</accession>
<dbReference type="SUPFAM" id="SSF81336">
    <property type="entry name" value="F1F0 ATP synthase subunit A"/>
    <property type="match status" value="1"/>
</dbReference>
<comment type="subcellular location">
    <subcellularLocation>
        <location evidence="11">Cell membrane</location>
        <topology evidence="11">Multi-pass membrane protein</topology>
    </subcellularLocation>
    <subcellularLocation>
        <location evidence="1">Membrane</location>
        <topology evidence="1">Multi-pass membrane protein</topology>
    </subcellularLocation>
</comment>
<evidence type="ECO:0000256" key="11">
    <source>
        <dbReference type="HAMAP-Rule" id="MF_01393"/>
    </source>
</evidence>
<keyword evidence="8 11" id="KW-0406">Ion transport</keyword>
<evidence type="ECO:0000256" key="10">
    <source>
        <dbReference type="ARBA" id="ARBA00023310"/>
    </source>
</evidence>
<evidence type="ECO:0000256" key="5">
    <source>
        <dbReference type="ARBA" id="ARBA00022692"/>
    </source>
</evidence>
<keyword evidence="11" id="KW-1003">Cell membrane</keyword>
<dbReference type="PANTHER" id="PTHR42823">
    <property type="entry name" value="ATP SYNTHASE SUBUNIT A, CHLOROPLASTIC"/>
    <property type="match status" value="1"/>
</dbReference>
<dbReference type="PROSITE" id="PS00449">
    <property type="entry name" value="ATPASE_A"/>
    <property type="match status" value="1"/>
</dbReference>
<organism evidence="12 13">
    <name type="scientific">candidate division TM6 bacterium JCVI TM6SC1</name>
    <dbReference type="NCBI Taxonomy" id="1306947"/>
    <lineage>
        <taxon>Bacteria</taxon>
        <taxon>Candidatus Babelota</taxon>
        <taxon>Vermiphilus</taxon>
    </lineage>
</organism>
<dbReference type="STRING" id="1306947.J120_01215"/>
<dbReference type="InterPro" id="IPR000568">
    <property type="entry name" value="ATP_synth_F0_asu"/>
</dbReference>
<keyword evidence="5 11" id="KW-0812">Transmembrane</keyword>
<dbReference type="InterPro" id="IPR045082">
    <property type="entry name" value="ATP_syn_F0_a_bact/chloroplast"/>
</dbReference>
<feature type="transmembrane region" description="Helical" evidence="11">
    <location>
        <begin position="119"/>
        <end position="139"/>
    </location>
</feature>
<comment type="similarity">
    <text evidence="2 11">Belongs to the ATPase A chain family.</text>
</comment>
<keyword evidence="10 11" id="KW-0066">ATP synthesis</keyword>
<dbReference type="CDD" id="cd00310">
    <property type="entry name" value="ATP-synt_Fo_a_6"/>
    <property type="match status" value="1"/>
</dbReference>
<evidence type="ECO:0000256" key="4">
    <source>
        <dbReference type="ARBA" id="ARBA00022547"/>
    </source>
</evidence>
<comment type="caution">
    <text evidence="12">The sequence shown here is derived from an EMBL/GenBank/DDBJ whole genome shotgun (WGS) entry which is preliminary data.</text>
</comment>
<comment type="function">
    <text evidence="11">Key component of the proton channel; it plays a direct role in the translocation of protons across the membrane.</text>
</comment>
<protein>
    <recommendedName>
        <fullName evidence="11">ATP synthase subunit a</fullName>
    </recommendedName>
    <alternativeName>
        <fullName evidence="11">ATP synthase F0 sector subunit a</fullName>
    </alternativeName>
    <alternativeName>
        <fullName evidence="11">F-ATPase subunit 6</fullName>
    </alternativeName>
</protein>
<gene>
    <name evidence="11" type="primary">atpB</name>
    <name evidence="12" type="ORF">J120_01215</name>
</gene>
<keyword evidence="4 11" id="KW-0138">CF(0)</keyword>
<dbReference type="GO" id="GO:0042777">
    <property type="term" value="P:proton motive force-driven plasma membrane ATP synthesis"/>
    <property type="evidence" value="ECO:0007669"/>
    <property type="project" value="TreeGrafter"/>
</dbReference>
<name>A0A0D2K5N7_9BACT</name>
<dbReference type="Proteomes" id="UP000032214">
    <property type="component" value="Unassembled WGS sequence"/>
</dbReference>
<dbReference type="InterPro" id="IPR023011">
    <property type="entry name" value="ATP_synth_F0_asu_AS"/>
</dbReference>
<keyword evidence="6 11" id="KW-0375">Hydrogen ion transport</keyword>
<dbReference type="EMBL" id="ARQD01000001">
    <property type="protein sequence ID" value="KIX85567.1"/>
    <property type="molecule type" value="Genomic_DNA"/>
</dbReference>
<keyword evidence="7 11" id="KW-1133">Transmembrane helix</keyword>
<dbReference type="Pfam" id="PF00119">
    <property type="entry name" value="ATP-synt_A"/>
    <property type="match status" value="1"/>
</dbReference>
<dbReference type="HAMAP" id="MF_01393">
    <property type="entry name" value="ATP_synth_a_bact"/>
    <property type="match status" value="1"/>
</dbReference>
<evidence type="ECO:0000313" key="12">
    <source>
        <dbReference type="EMBL" id="KIX85567.1"/>
    </source>
</evidence>
<dbReference type="AlphaFoldDB" id="A0A0D2K5N7"/>
<evidence type="ECO:0000256" key="6">
    <source>
        <dbReference type="ARBA" id="ARBA00022781"/>
    </source>
</evidence>
<dbReference type="GO" id="GO:0046933">
    <property type="term" value="F:proton-transporting ATP synthase activity, rotational mechanism"/>
    <property type="evidence" value="ECO:0007669"/>
    <property type="project" value="UniProtKB-UniRule"/>
</dbReference>
<dbReference type="InterPro" id="IPR035908">
    <property type="entry name" value="F0_ATP_A_sf"/>
</dbReference>
<evidence type="ECO:0000256" key="2">
    <source>
        <dbReference type="ARBA" id="ARBA00006810"/>
    </source>
</evidence>
<feature type="transmembrane region" description="Helical" evidence="11">
    <location>
        <begin position="34"/>
        <end position="52"/>
    </location>
</feature>
<sequence>MENLNFLNTHVWKPFARITNSAWLYVNSHTIQDTWVVMGVITLLCLIGRYALSRKGGILQHIVLQLVEQFRTMVIQTLGTASRAHTAFITSLFIFIMICNTITIVPYVEEPTSDINTTIALALISFIYVQAYIIITHGIKGYITDYFKPFFVMFPLNIMGRLSSVISLAFRLFGNIFGGAVISKIYLAAISGSLFFELFGIFTGLNFIIVLFFGLFEGFLQAFVFTMLTLTNLAIGVQGEFE</sequence>
<feature type="transmembrane region" description="Helical" evidence="11">
    <location>
        <begin position="185"/>
        <end position="212"/>
    </location>
</feature>
<dbReference type="GO" id="GO:0045259">
    <property type="term" value="C:proton-transporting ATP synthase complex"/>
    <property type="evidence" value="ECO:0007669"/>
    <property type="project" value="UniProtKB-KW"/>
</dbReference>
<proteinExistence type="inferred from homology"/>
<keyword evidence="3 11" id="KW-0813">Transport</keyword>
<evidence type="ECO:0000313" key="13">
    <source>
        <dbReference type="Proteomes" id="UP000032214"/>
    </source>
</evidence>
<evidence type="ECO:0000256" key="8">
    <source>
        <dbReference type="ARBA" id="ARBA00023065"/>
    </source>
</evidence>
<dbReference type="eggNOG" id="COG0356">
    <property type="taxonomic scope" value="Bacteria"/>
</dbReference>
<dbReference type="Gene3D" id="1.20.120.220">
    <property type="entry name" value="ATP synthase, F0 complex, subunit A"/>
    <property type="match status" value="1"/>
</dbReference>
<keyword evidence="9 11" id="KW-0472">Membrane</keyword>
<evidence type="ECO:0000256" key="3">
    <source>
        <dbReference type="ARBA" id="ARBA00022448"/>
    </source>
</evidence>
<reference evidence="12 13" key="1">
    <citation type="journal article" date="2013" name="Proc. Natl. Acad. Sci. U.S.A.">
        <title>Candidate phylum TM6 genome recovered from a hospital sink biofilm provides genomic insights into this uncultivated phylum.</title>
        <authorList>
            <person name="McLean J.S."/>
            <person name="Lombardo M.J."/>
            <person name="Badger J.H."/>
            <person name="Edlund A."/>
            <person name="Novotny M."/>
            <person name="Yee-Greenbaum J."/>
            <person name="Vyahhi N."/>
            <person name="Hall A.P."/>
            <person name="Yang Y."/>
            <person name="Dupont C.L."/>
            <person name="Ziegler M.G."/>
            <person name="Chitsaz H."/>
            <person name="Allen A.E."/>
            <person name="Yooseph S."/>
            <person name="Tesler G."/>
            <person name="Pevzner P.A."/>
            <person name="Friedman R.M."/>
            <person name="Nealson K.H."/>
            <person name="Venter J.C."/>
            <person name="Lasken R.S."/>
        </authorList>
    </citation>
    <scope>NUCLEOTIDE SEQUENCE [LARGE SCALE GENOMIC DNA]</scope>
    <source>
        <strain evidence="12 13">TM6SC1</strain>
    </source>
</reference>
<dbReference type="GO" id="GO:0005886">
    <property type="term" value="C:plasma membrane"/>
    <property type="evidence" value="ECO:0007669"/>
    <property type="project" value="UniProtKB-SubCell"/>
</dbReference>
<dbReference type="PRINTS" id="PR00123">
    <property type="entry name" value="ATPASEA"/>
</dbReference>
<feature type="transmembrane region" description="Helical" evidence="11">
    <location>
        <begin position="87"/>
        <end position="107"/>
    </location>
</feature>
<keyword evidence="13" id="KW-1185">Reference proteome</keyword>
<dbReference type="PANTHER" id="PTHR42823:SF3">
    <property type="entry name" value="ATP SYNTHASE SUBUNIT A, CHLOROPLASTIC"/>
    <property type="match status" value="1"/>
</dbReference>